<comment type="caution">
    <text evidence="3">The sequence shown here is derived from an EMBL/GenBank/DDBJ whole genome shotgun (WGS) entry which is preliminary data.</text>
</comment>
<name>A0A1F5F3W9_9BACT</name>
<feature type="transmembrane region" description="Helical" evidence="2">
    <location>
        <begin position="94"/>
        <end position="116"/>
    </location>
</feature>
<keyword evidence="2" id="KW-0812">Transmembrane</keyword>
<accession>A0A1F5F3W9</accession>
<organism evidence="3 4">
    <name type="scientific">Candidatus Collierbacteria bacterium RIFOXYA2_FULL_46_10</name>
    <dbReference type="NCBI Taxonomy" id="1817726"/>
    <lineage>
        <taxon>Bacteria</taxon>
        <taxon>Candidatus Collieribacteriota</taxon>
    </lineage>
</organism>
<evidence type="ECO:0000256" key="2">
    <source>
        <dbReference type="SAM" id="Phobius"/>
    </source>
</evidence>
<proteinExistence type="predicted"/>
<dbReference type="Proteomes" id="UP000176191">
    <property type="component" value="Unassembled WGS sequence"/>
</dbReference>
<dbReference type="EMBL" id="MFAK01000037">
    <property type="protein sequence ID" value="OGD74319.1"/>
    <property type="molecule type" value="Genomic_DNA"/>
</dbReference>
<reference evidence="3 4" key="1">
    <citation type="journal article" date="2016" name="Nat. Commun.">
        <title>Thousands of microbial genomes shed light on interconnected biogeochemical processes in an aquifer system.</title>
        <authorList>
            <person name="Anantharaman K."/>
            <person name="Brown C.T."/>
            <person name="Hug L.A."/>
            <person name="Sharon I."/>
            <person name="Castelle C.J."/>
            <person name="Probst A.J."/>
            <person name="Thomas B.C."/>
            <person name="Singh A."/>
            <person name="Wilkins M.J."/>
            <person name="Karaoz U."/>
            <person name="Brodie E.L."/>
            <person name="Williams K.H."/>
            <person name="Hubbard S.S."/>
            <person name="Banfield J.F."/>
        </authorList>
    </citation>
    <scope>NUCLEOTIDE SEQUENCE [LARGE SCALE GENOMIC DNA]</scope>
</reference>
<dbReference type="AlphaFoldDB" id="A0A1F5F3W9"/>
<sequence length="124" mass="12907">MIRIAEVDRGYFSGNIASPFNEMVITAEKDSLVRRPSDRIVLTGSLSVFNFDKSVTVAPTATTTPSTTTESKGVTVQSSTSTAGTTAGTVIGKILTSLLVIVLVIVGLVIGASLIFRNRGSVSA</sequence>
<keyword evidence="2" id="KW-0472">Membrane</keyword>
<evidence type="ECO:0000256" key="1">
    <source>
        <dbReference type="SAM" id="MobiDB-lite"/>
    </source>
</evidence>
<keyword evidence="2" id="KW-1133">Transmembrane helix</keyword>
<evidence type="ECO:0000313" key="4">
    <source>
        <dbReference type="Proteomes" id="UP000176191"/>
    </source>
</evidence>
<evidence type="ECO:0000313" key="3">
    <source>
        <dbReference type="EMBL" id="OGD74319.1"/>
    </source>
</evidence>
<gene>
    <name evidence="3" type="ORF">A2228_02160</name>
</gene>
<feature type="region of interest" description="Disordered" evidence="1">
    <location>
        <begin position="61"/>
        <end position="83"/>
    </location>
</feature>
<protein>
    <submittedName>
        <fullName evidence="3">Uncharacterized protein</fullName>
    </submittedName>
</protein>